<feature type="compositionally biased region" description="Basic and acidic residues" evidence="11">
    <location>
        <begin position="444"/>
        <end position="468"/>
    </location>
</feature>
<dbReference type="GO" id="GO:0000724">
    <property type="term" value="P:double-strand break repair via homologous recombination"/>
    <property type="evidence" value="ECO:0007669"/>
    <property type="project" value="TreeGrafter"/>
</dbReference>
<evidence type="ECO:0000256" key="2">
    <source>
        <dbReference type="ARBA" id="ARBA00004286"/>
    </source>
</evidence>
<dbReference type="PANTHER" id="PTHR45916:SF1">
    <property type="entry name" value="STRUCTURAL MAINTENANCE OF CHROMOSOMES PROTEIN 5"/>
    <property type="match status" value="1"/>
</dbReference>
<evidence type="ECO:0000256" key="11">
    <source>
        <dbReference type="SAM" id="MobiDB-lite"/>
    </source>
</evidence>
<dbReference type="SUPFAM" id="SSF52540">
    <property type="entry name" value="P-loop containing nucleoside triphosphate hydrolases"/>
    <property type="match status" value="2"/>
</dbReference>
<keyword evidence="14" id="KW-1185">Reference proteome</keyword>
<dbReference type="AlphaFoldDB" id="A0AAX6MUB5"/>
<dbReference type="EMBL" id="JBANMG010000002">
    <property type="protein sequence ID" value="KAK6956260.1"/>
    <property type="molecule type" value="Genomic_DNA"/>
</dbReference>
<evidence type="ECO:0000256" key="5">
    <source>
        <dbReference type="ARBA" id="ARBA00022454"/>
    </source>
</evidence>
<feature type="coiled-coil region" evidence="10">
    <location>
        <begin position="801"/>
        <end position="856"/>
    </location>
</feature>
<dbReference type="GO" id="GO:0030915">
    <property type="term" value="C:Smc5-Smc6 complex"/>
    <property type="evidence" value="ECO:0007669"/>
    <property type="project" value="UniProtKB-ARBA"/>
</dbReference>
<evidence type="ECO:0000256" key="1">
    <source>
        <dbReference type="ARBA" id="ARBA00004123"/>
    </source>
</evidence>
<dbReference type="Gene3D" id="3.40.50.300">
    <property type="entry name" value="P-loop containing nucleotide triphosphate hydrolases"/>
    <property type="match status" value="2"/>
</dbReference>
<dbReference type="Proteomes" id="UP001369815">
    <property type="component" value="Unassembled WGS sequence"/>
</dbReference>
<feature type="region of interest" description="Disordered" evidence="11">
    <location>
        <begin position="444"/>
        <end position="469"/>
    </location>
</feature>
<feature type="coiled-coil region" evidence="10">
    <location>
        <begin position="679"/>
        <end position="765"/>
    </location>
</feature>
<keyword evidence="5" id="KW-0158">Chromosome</keyword>
<dbReference type="PANTHER" id="PTHR45916">
    <property type="entry name" value="STRUCTURAL MAINTENANCE OF CHROMOSOMES PROTEIN 5"/>
    <property type="match status" value="1"/>
</dbReference>
<dbReference type="FunFam" id="3.40.50.300:FF:001301">
    <property type="entry name" value="Structural maintenance of chromosomes 5"/>
    <property type="match status" value="1"/>
</dbReference>
<dbReference type="InterPro" id="IPR003395">
    <property type="entry name" value="RecF/RecN/SMC_N"/>
</dbReference>
<evidence type="ECO:0000256" key="4">
    <source>
        <dbReference type="ARBA" id="ARBA00018687"/>
    </source>
</evidence>
<evidence type="ECO:0000313" key="13">
    <source>
        <dbReference type="EMBL" id="KAK6956260.1"/>
    </source>
</evidence>
<evidence type="ECO:0000256" key="3">
    <source>
        <dbReference type="ARBA" id="ARBA00010171"/>
    </source>
</evidence>
<comment type="caution">
    <text evidence="13">The sequence shown here is derived from an EMBL/GenBank/DDBJ whole genome shotgun (WGS) entry which is preliminary data.</text>
</comment>
<evidence type="ECO:0000256" key="9">
    <source>
        <dbReference type="ARBA" id="ARBA00023242"/>
    </source>
</evidence>
<name>A0AAX6MUB5_9PEZI</name>
<keyword evidence="8 10" id="KW-0175">Coiled coil</keyword>
<dbReference type="GO" id="GO:0005634">
    <property type="term" value="C:nucleus"/>
    <property type="evidence" value="ECO:0007669"/>
    <property type="project" value="UniProtKB-SubCell"/>
</dbReference>
<feature type="compositionally biased region" description="Acidic residues" evidence="11">
    <location>
        <begin position="39"/>
        <end position="49"/>
    </location>
</feature>
<evidence type="ECO:0000256" key="7">
    <source>
        <dbReference type="ARBA" id="ARBA00022840"/>
    </source>
</evidence>
<dbReference type="GO" id="GO:0005524">
    <property type="term" value="F:ATP binding"/>
    <property type="evidence" value="ECO:0007669"/>
    <property type="project" value="UniProtKB-KW"/>
</dbReference>
<protein>
    <recommendedName>
        <fullName evidence="4">Structural maintenance of chromosomes protein 5</fullName>
    </recommendedName>
</protein>
<comment type="similarity">
    <text evidence="3">Belongs to the SMC family. SMC5 subfamily.</text>
</comment>
<feature type="coiled-coil region" evidence="10">
    <location>
        <begin position="906"/>
        <end position="943"/>
    </location>
</feature>
<evidence type="ECO:0000313" key="14">
    <source>
        <dbReference type="Proteomes" id="UP001369815"/>
    </source>
</evidence>
<keyword evidence="7" id="KW-0067">ATP-binding</keyword>
<dbReference type="Pfam" id="PF02463">
    <property type="entry name" value="SMC_N"/>
    <property type="match status" value="1"/>
</dbReference>
<evidence type="ECO:0000259" key="12">
    <source>
        <dbReference type="Pfam" id="PF02463"/>
    </source>
</evidence>
<evidence type="ECO:0000256" key="6">
    <source>
        <dbReference type="ARBA" id="ARBA00022741"/>
    </source>
</evidence>
<keyword evidence="6" id="KW-0547">Nucleotide-binding</keyword>
<evidence type="ECO:0000256" key="10">
    <source>
        <dbReference type="SAM" id="Coils"/>
    </source>
</evidence>
<organism evidence="13 14">
    <name type="scientific">Daldinia eschscholtzii</name>
    <dbReference type="NCBI Taxonomy" id="292717"/>
    <lineage>
        <taxon>Eukaryota</taxon>
        <taxon>Fungi</taxon>
        <taxon>Dikarya</taxon>
        <taxon>Ascomycota</taxon>
        <taxon>Pezizomycotina</taxon>
        <taxon>Sordariomycetes</taxon>
        <taxon>Xylariomycetidae</taxon>
        <taxon>Xylariales</taxon>
        <taxon>Hypoxylaceae</taxon>
        <taxon>Daldinia</taxon>
    </lineage>
</organism>
<keyword evidence="9" id="KW-0539">Nucleus</keyword>
<reference evidence="13 14" key="1">
    <citation type="journal article" date="2024" name="Front Chem Biol">
        <title>Unveiling the potential of Daldinia eschscholtzii MFLUCC 19-0629 through bioactivity and bioinformatics studies for enhanced sustainable agriculture production.</title>
        <authorList>
            <person name="Brooks S."/>
            <person name="Weaver J.A."/>
            <person name="Klomchit A."/>
            <person name="Alharthi S.A."/>
            <person name="Onlamun T."/>
            <person name="Nurani R."/>
            <person name="Vong T.K."/>
            <person name="Alberti F."/>
            <person name="Greco C."/>
        </authorList>
    </citation>
    <scope>NUCLEOTIDE SEQUENCE [LARGE SCALE GENOMIC DNA]</scope>
    <source>
        <strain evidence="13">MFLUCC 19-0629</strain>
    </source>
</reference>
<feature type="region of interest" description="Disordered" evidence="11">
    <location>
        <begin position="1"/>
        <end position="65"/>
    </location>
</feature>
<gene>
    <name evidence="13" type="ORF">Daesc_001534</name>
</gene>
<sequence length="1117" mass="128171">MPSLQPRRRPRARFEEENDESSLSDSPKRQRRDINGALSDEDGDDQSDDGDLRRRRIKSSPSSTGEFQTGAIVRVLVQDFVTYEHAEFNPGPNLNMVIGPNGTGKSSLVCAICLGLGFHPRHLGRASNVGEFVKHGKENAIVEIELQGQPGEPSNHVIRLQIRKEDNKTKWWINGKESTHSAVKALTNDLRIQIDNLCQFLPQDRVAEFAGLTPVQLLHETLRAAAPEEMITWHNQLKELHKKHKEVKSRLDTCGETLKGHEARQQGSQADVDRLREREAIQKKIQDLQSARAIAEYNSFRRIVTEAKQKSKDAMKRLQELEEACGPALQAVNRKQEYRQRIEAVVGERKNALKHAENTCDRLLQTIETQEEQIKHLQNKKNAEEGSHNSKRADLAKIRRTITDLEAKLLNRPPEFVASDWNQRIRQQEHILRENEAEKRTLRDQFDELKTRNARQNQEKEQLERDLKSLNSQEGQKLVHLRKVHPDAAKGWEWLQEHQDEFEKEVFGPPMLNCSITNQQYSDQIQALLAAEDFFCFTCQTRNDHKKLSAQFFGNLGISVTIRTCGSDFSSFQPVIPKEQIREMGLDAYAIEYLEGPEPVLAMLCSEKRLHISGVALRDVSNDQYELIASRDGIPSWATGPLMYRITRRREYGNAVSTTTRKIQQGRFWTDQPVDQAERTALQRRIDEANEEAREIKRQGQEIRKRIAEIDEAEQPIHEQIEALRREKNELQKAATQYATLGDKIATEKRALESTQKDLADCRKRIFEYSAQEDQLVVEKARSVLKQKEQLSRIRDAHQALLEVQIRLIEAQSDVKGLEKQNANIKQQLDEKKAEITSARNEMEKMKAAATVARKKVMEAIGDGGEERLAYLNALVGEKTTEDVDHEIGAESTKLELIHGVDPAILRQYEKRAQDIEDLTRKKEELNAKLESYVRKITQIMEQWEPGVDGVIGKINDAFSYNFEQINCAGEVSIHKDEDFEQWAIEIKVKFRENETLQQLNQHRQSGGERAVSTIFYLMALQSMAQAPFRVVDEINQGMDPRNERMVHERMVEIACREHTSQYFLITPKLLTGLRYDERMRVLCIASGEHMPPAEDARKLDFANLVKIQRRLVAGAA</sequence>
<dbReference type="InterPro" id="IPR027417">
    <property type="entry name" value="P-loop_NTPase"/>
</dbReference>
<feature type="domain" description="RecF/RecN/SMC N-terminal" evidence="12">
    <location>
        <begin position="72"/>
        <end position="1068"/>
    </location>
</feature>
<feature type="compositionally biased region" description="Basic residues" evidence="11">
    <location>
        <begin position="1"/>
        <end position="11"/>
    </location>
</feature>
<evidence type="ECO:0000256" key="8">
    <source>
        <dbReference type="ARBA" id="ARBA00023054"/>
    </source>
</evidence>
<dbReference type="GO" id="GO:0003697">
    <property type="term" value="F:single-stranded DNA binding"/>
    <property type="evidence" value="ECO:0007669"/>
    <property type="project" value="TreeGrafter"/>
</dbReference>
<accession>A0AAX6MUB5</accession>
<comment type="subcellular location">
    <subcellularLocation>
        <location evidence="2">Chromosome</location>
    </subcellularLocation>
    <subcellularLocation>
        <location evidence="1">Nucleus</location>
    </subcellularLocation>
</comment>
<proteinExistence type="inferred from homology"/>